<gene>
    <name evidence="2" type="ORF">SAMN05443144_101216</name>
</gene>
<evidence type="ECO:0000256" key="1">
    <source>
        <dbReference type="SAM" id="Phobius"/>
    </source>
</evidence>
<keyword evidence="1" id="KW-0472">Membrane</keyword>
<dbReference type="InterPro" id="IPR032820">
    <property type="entry name" value="ATPase_put"/>
</dbReference>
<proteinExistence type="predicted"/>
<dbReference type="RefSeq" id="WP_073058958.1">
    <property type="nucleotide sequence ID" value="NZ_FQUS01000001.1"/>
</dbReference>
<feature type="transmembrane region" description="Helical" evidence="1">
    <location>
        <begin position="40"/>
        <end position="61"/>
    </location>
</feature>
<protein>
    <submittedName>
        <fullName evidence="2">Putative F0F1-ATPase subunit Ca2+/Mg2+ transporter</fullName>
    </submittedName>
</protein>
<keyword evidence="1" id="KW-0812">Transmembrane</keyword>
<accession>A0A1M4T630</accession>
<evidence type="ECO:0000313" key="3">
    <source>
        <dbReference type="Proteomes" id="UP000184041"/>
    </source>
</evidence>
<name>A0A1M4T630_9BACT</name>
<keyword evidence="1" id="KW-1133">Transmembrane helix</keyword>
<dbReference type="EMBL" id="FQUS01000001">
    <property type="protein sequence ID" value="SHE39860.1"/>
    <property type="molecule type" value="Genomic_DNA"/>
</dbReference>
<dbReference type="AlphaFoldDB" id="A0A1M4T630"/>
<keyword evidence="3" id="KW-1185">Reference proteome</keyword>
<feature type="transmembrane region" description="Helical" evidence="1">
    <location>
        <begin position="12"/>
        <end position="34"/>
    </location>
</feature>
<reference evidence="2 3" key="1">
    <citation type="submission" date="2016-11" db="EMBL/GenBank/DDBJ databases">
        <authorList>
            <person name="Jaros S."/>
            <person name="Januszkiewicz K."/>
            <person name="Wedrychowicz H."/>
        </authorList>
    </citation>
    <scope>NUCLEOTIDE SEQUENCE [LARGE SCALE GENOMIC DNA]</scope>
    <source>
        <strain evidence="2 3">DSM 21986</strain>
    </source>
</reference>
<dbReference type="Pfam" id="PF09527">
    <property type="entry name" value="ATPase_gene1"/>
    <property type="match status" value="1"/>
</dbReference>
<dbReference type="OrthoDB" id="9798708at2"/>
<organism evidence="2 3">
    <name type="scientific">Fodinibius roseus</name>
    <dbReference type="NCBI Taxonomy" id="1194090"/>
    <lineage>
        <taxon>Bacteria</taxon>
        <taxon>Pseudomonadati</taxon>
        <taxon>Balneolota</taxon>
        <taxon>Balneolia</taxon>
        <taxon>Balneolales</taxon>
        <taxon>Balneolaceae</taxon>
        <taxon>Fodinibius</taxon>
    </lineage>
</organism>
<evidence type="ECO:0000313" key="2">
    <source>
        <dbReference type="EMBL" id="SHE39860.1"/>
    </source>
</evidence>
<dbReference type="Proteomes" id="UP000184041">
    <property type="component" value="Unassembled WGS sequence"/>
</dbReference>
<sequence length="70" mass="8014">MSDQNKLSEYLPYLSLGLEIAAALAFPILLGFWLDSYLGWQPWLLLTGCLVGIVNIFLLIFRLNERLNQD</sequence>
<dbReference type="STRING" id="1194090.SAMN05443144_101216"/>